<name>A0A6P6L6P0_CARAU</name>
<dbReference type="InterPro" id="IPR010326">
    <property type="entry name" value="EXOC3/Sec6"/>
</dbReference>
<feature type="domain" description="Ras-GAP" evidence="2">
    <location>
        <begin position="227"/>
        <end position="381"/>
    </location>
</feature>
<dbReference type="GO" id="GO:0006887">
    <property type="term" value="P:exocytosis"/>
    <property type="evidence" value="ECO:0007669"/>
    <property type="project" value="InterPro"/>
</dbReference>
<comment type="similarity">
    <text evidence="1">Belongs to the SEC6 family.</text>
</comment>
<evidence type="ECO:0000256" key="1">
    <source>
        <dbReference type="ARBA" id="ARBA00009447"/>
    </source>
</evidence>
<evidence type="ECO:0000313" key="3">
    <source>
        <dbReference type="Proteomes" id="UP000515129"/>
    </source>
</evidence>
<dbReference type="OrthoDB" id="8806573at2759"/>
<dbReference type="GO" id="GO:0000149">
    <property type="term" value="F:SNARE binding"/>
    <property type="evidence" value="ECO:0007669"/>
    <property type="project" value="TreeGrafter"/>
</dbReference>
<dbReference type="RefSeq" id="XP_026080175.1">
    <property type="nucleotide sequence ID" value="XM_026224390.1"/>
</dbReference>
<evidence type="ECO:0000259" key="2">
    <source>
        <dbReference type="PROSITE" id="PS50018"/>
    </source>
</evidence>
<sequence>MEFAHTRKKSFLFRRKTKNGKEKIELTDVNLSPGEQASECNPQQSGAPDLIALDVEAHNNRVLHTLRKILSDESTTEDFDAAVEVLKTLSKLNNNFSQDWICKYLQEIDQFVENHFPTLPAEGPQGSQLEQLKDFLKRTKSKIYDEVLRLTPALKDAGLLDHLKDSYSRRIFTNLDLLLNRDLSVKEIFCLLLWGKDVFFSSDSQDFFRVHDPLLLTGWFQKATEKLLPNLQNYIRTTLQNILDYDEQHRHNGESMDEETFIRVHLDVTKCLNDVIQSFQEFSHTLMCAAQTLCLQELHHFVEVYVQAEKKHLEKQQPLEKDSVHLLWVISTCRQLRFFAPQLNNPDINNNNDFSNIIDMLKGMEDHVLSIVQKMIKHIAEDLLKKYFKEGGAQIQALTEAIQQRCASLPQTDVGKEIQEIFVNVSYDCVSHVYLDCLMKNKFSQLKRRWGNVGERISEDILSLHKKFTELNVSADQKNHLLQRLSEVLFHSDIDALKITCCALFRDFPQESEQYVPGLLRWRGVLSERQVREVLDVSREFTLDLKPRHVTCQPLKGLFCFL</sequence>
<dbReference type="PANTHER" id="PTHR21292:SF12">
    <property type="entry name" value="EXOCYST COMPLEX COMPONENT 3-LIKE PROTEIN"/>
    <property type="match status" value="1"/>
</dbReference>
<dbReference type="GeneID" id="113057198"/>
<dbReference type="GO" id="GO:0000145">
    <property type="term" value="C:exocyst"/>
    <property type="evidence" value="ECO:0007669"/>
    <property type="project" value="InterPro"/>
</dbReference>
<gene>
    <name evidence="4" type="primary">LOC113057198</name>
</gene>
<proteinExistence type="inferred from homology"/>
<dbReference type="KEGG" id="caua:113057198"/>
<dbReference type="InterPro" id="IPR042532">
    <property type="entry name" value="EXOC3/Sec6_C"/>
</dbReference>
<dbReference type="GO" id="GO:0051601">
    <property type="term" value="P:exocyst localization"/>
    <property type="evidence" value="ECO:0007669"/>
    <property type="project" value="TreeGrafter"/>
</dbReference>
<organism evidence="3 4">
    <name type="scientific">Carassius auratus</name>
    <name type="common">Goldfish</name>
    <dbReference type="NCBI Taxonomy" id="7957"/>
    <lineage>
        <taxon>Eukaryota</taxon>
        <taxon>Metazoa</taxon>
        <taxon>Chordata</taxon>
        <taxon>Craniata</taxon>
        <taxon>Vertebrata</taxon>
        <taxon>Euteleostomi</taxon>
        <taxon>Actinopterygii</taxon>
        <taxon>Neopterygii</taxon>
        <taxon>Teleostei</taxon>
        <taxon>Ostariophysi</taxon>
        <taxon>Cypriniformes</taxon>
        <taxon>Cyprinidae</taxon>
        <taxon>Cyprininae</taxon>
        <taxon>Carassius</taxon>
    </lineage>
</organism>
<dbReference type="Proteomes" id="UP000515129">
    <property type="component" value="Chromosome 38"/>
</dbReference>
<accession>A0A6P6L6P0</accession>
<dbReference type="InterPro" id="IPR001936">
    <property type="entry name" value="RasGAP_dom"/>
</dbReference>
<reference evidence="4" key="1">
    <citation type="submission" date="2025-08" db="UniProtKB">
        <authorList>
            <consortium name="RefSeq"/>
        </authorList>
    </citation>
    <scope>IDENTIFICATION</scope>
    <source>
        <strain evidence="4">Wakin</strain>
        <tissue evidence="4">Muscle</tissue>
    </source>
</reference>
<dbReference type="Pfam" id="PF06046">
    <property type="entry name" value="Sec6"/>
    <property type="match status" value="1"/>
</dbReference>
<dbReference type="Gene3D" id="1.10.357.70">
    <property type="entry name" value="Exocyst complex component Sec6, C-terminal domain"/>
    <property type="match status" value="1"/>
</dbReference>
<dbReference type="AlphaFoldDB" id="A0A6P6L6P0"/>
<keyword evidence="3" id="KW-1185">Reference proteome</keyword>
<protein>
    <submittedName>
        <fullName evidence="4">Uncharacterized protein LOC113057198</fullName>
    </submittedName>
</protein>
<dbReference type="PROSITE" id="PS50018">
    <property type="entry name" value="RAS_GTPASE_ACTIV_2"/>
    <property type="match status" value="1"/>
</dbReference>
<dbReference type="PANTHER" id="PTHR21292">
    <property type="entry name" value="EXOCYST COMPLEX COMPONENT SEC6-RELATED"/>
    <property type="match status" value="1"/>
</dbReference>
<evidence type="ECO:0000313" key="4">
    <source>
        <dbReference type="RefSeq" id="XP_026080175.1"/>
    </source>
</evidence>